<dbReference type="KEGG" id="dmm:dnm_086090"/>
<keyword evidence="2" id="KW-0813">Transport</keyword>
<name>A0A975BVH7_9BACT</name>
<dbReference type="EMBL" id="CP061800">
    <property type="protein sequence ID" value="QTA92526.1"/>
    <property type="molecule type" value="Genomic_DNA"/>
</dbReference>
<proteinExistence type="predicted"/>
<gene>
    <name evidence="4" type="ORF">dnm_086090</name>
</gene>
<dbReference type="PANTHER" id="PTHR43386">
    <property type="entry name" value="OLIGOPEPTIDE TRANSPORT SYSTEM PERMEASE PROTEIN APPC"/>
    <property type="match status" value="1"/>
</dbReference>
<accession>A0A975BVH7</accession>
<keyword evidence="5" id="KW-1185">Reference proteome</keyword>
<keyword evidence="3" id="KW-0812">Transmembrane</keyword>
<keyword evidence="3" id="KW-0472">Membrane</keyword>
<keyword evidence="3" id="KW-1133">Transmembrane helix</keyword>
<comment type="subcellular location">
    <subcellularLocation>
        <location evidence="1">Cell membrane</location>
        <topology evidence="1">Multi-pass membrane protein</topology>
    </subcellularLocation>
</comment>
<evidence type="ECO:0000256" key="3">
    <source>
        <dbReference type="SAM" id="Phobius"/>
    </source>
</evidence>
<evidence type="ECO:0000313" key="5">
    <source>
        <dbReference type="Proteomes" id="UP000663722"/>
    </source>
</evidence>
<evidence type="ECO:0000313" key="4">
    <source>
        <dbReference type="EMBL" id="QTA92526.1"/>
    </source>
</evidence>
<dbReference type="GO" id="GO:0005886">
    <property type="term" value="C:plasma membrane"/>
    <property type="evidence" value="ECO:0007669"/>
    <property type="project" value="UniProtKB-SubCell"/>
</dbReference>
<reference evidence="4" key="1">
    <citation type="journal article" date="2021" name="Microb. Physiol.">
        <title>Proteogenomic Insights into the Physiology of Marine, Sulfate-Reducing, Filamentous Desulfonema limicola and Desulfonema magnum.</title>
        <authorList>
            <person name="Schnaars V."/>
            <person name="Wohlbrand L."/>
            <person name="Scheve S."/>
            <person name="Hinrichs C."/>
            <person name="Reinhardt R."/>
            <person name="Rabus R."/>
        </authorList>
    </citation>
    <scope>NUCLEOTIDE SEQUENCE</scope>
    <source>
        <strain evidence="4">4be13</strain>
    </source>
</reference>
<evidence type="ECO:0000256" key="1">
    <source>
        <dbReference type="ARBA" id="ARBA00004651"/>
    </source>
</evidence>
<dbReference type="PANTHER" id="PTHR43386:SF1">
    <property type="entry name" value="D,D-DIPEPTIDE TRANSPORT SYSTEM PERMEASE PROTEIN DDPC-RELATED"/>
    <property type="match status" value="1"/>
</dbReference>
<dbReference type="AlphaFoldDB" id="A0A975BVH7"/>
<dbReference type="InterPro" id="IPR050366">
    <property type="entry name" value="BP-dependent_transpt_permease"/>
</dbReference>
<evidence type="ECO:0000256" key="2">
    <source>
        <dbReference type="ARBA" id="ARBA00022448"/>
    </source>
</evidence>
<sequence length="81" mass="8860">MAKGILAVSALGFLGFGVQPPYPEWGTLLMEGKDYILSAFHLSLYPGIAVMVSVLAFNLLGDGLRDNWAKIINMRCQSDEK</sequence>
<dbReference type="RefSeq" id="WP_207679855.1">
    <property type="nucleotide sequence ID" value="NZ_CP061800.1"/>
</dbReference>
<protein>
    <submittedName>
        <fullName evidence="4">Uncharacterized protein</fullName>
    </submittedName>
</protein>
<dbReference type="Proteomes" id="UP000663722">
    <property type="component" value="Chromosome"/>
</dbReference>
<feature type="transmembrane region" description="Helical" evidence="3">
    <location>
        <begin position="41"/>
        <end position="60"/>
    </location>
</feature>
<organism evidence="4 5">
    <name type="scientific">Desulfonema magnum</name>
    <dbReference type="NCBI Taxonomy" id="45655"/>
    <lineage>
        <taxon>Bacteria</taxon>
        <taxon>Pseudomonadati</taxon>
        <taxon>Thermodesulfobacteriota</taxon>
        <taxon>Desulfobacteria</taxon>
        <taxon>Desulfobacterales</taxon>
        <taxon>Desulfococcaceae</taxon>
        <taxon>Desulfonema</taxon>
    </lineage>
</organism>